<proteinExistence type="predicted"/>
<feature type="compositionally biased region" description="Basic and acidic residues" evidence="1">
    <location>
        <begin position="74"/>
        <end position="84"/>
    </location>
</feature>
<comment type="caution">
    <text evidence="2">The sequence shown here is derived from an EMBL/GenBank/DDBJ whole genome shotgun (WGS) entry which is preliminary data.</text>
</comment>
<reference evidence="2 3" key="1">
    <citation type="submission" date="2021-06" db="EMBL/GenBank/DDBJ databases">
        <authorList>
            <person name="Kallberg Y."/>
            <person name="Tangrot J."/>
            <person name="Rosling A."/>
        </authorList>
    </citation>
    <scope>NUCLEOTIDE SEQUENCE [LARGE SCALE GENOMIC DNA]</scope>
    <source>
        <strain evidence="2 3">120-4 pot B 10/14</strain>
    </source>
</reference>
<feature type="compositionally biased region" description="Acidic residues" evidence="1">
    <location>
        <begin position="95"/>
        <end position="105"/>
    </location>
</feature>
<organism evidence="2 3">
    <name type="scientific">Gigaspora margarita</name>
    <dbReference type="NCBI Taxonomy" id="4874"/>
    <lineage>
        <taxon>Eukaryota</taxon>
        <taxon>Fungi</taxon>
        <taxon>Fungi incertae sedis</taxon>
        <taxon>Mucoromycota</taxon>
        <taxon>Glomeromycotina</taxon>
        <taxon>Glomeromycetes</taxon>
        <taxon>Diversisporales</taxon>
        <taxon>Gigasporaceae</taxon>
        <taxon>Gigaspora</taxon>
    </lineage>
</organism>
<dbReference type="Proteomes" id="UP000789901">
    <property type="component" value="Unassembled WGS sequence"/>
</dbReference>
<evidence type="ECO:0000313" key="2">
    <source>
        <dbReference type="EMBL" id="CAG8820388.1"/>
    </source>
</evidence>
<sequence>LDEKADEWRNYAICCACRDAVGKATAILKKFSNKSERAKNHLKKCQHFIDKQGGIEAALTILGINLEEEDDKSDIDNNTKRPRVEQANNTNLSSSDDESESENIEEQVSNEGIVYKKSDELVNEMGEKEHVANFNDYIDEWERLLDQENEVQEDASADLNYDLDVDINEYLFTQTHPALDIEAK</sequence>
<feature type="region of interest" description="Disordered" evidence="1">
    <location>
        <begin position="72"/>
        <end position="110"/>
    </location>
</feature>
<accession>A0ABN7W7G6</accession>
<protein>
    <submittedName>
        <fullName evidence="2">44855_t:CDS:1</fullName>
    </submittedName>
</protein>
<feature type="non-terminal residue" evidence="2">
    <location>
        <position position="1"/>
    </location>
</feature>
<evidence type="ECO:0000256" key="1">
    <source>
        <dbReference type="SAM" id="MobiDB-lite"/>
    </source>
</evidence>
<name>A0ABN7W7G6_GIGMA</name>
<dbReference type="EMBL" id="CAJVQB010033876">
    <property type="protein sequence ID" value="CAG8820388.1"/>
    <property type="molecule type" value="Genomic_DNA"/>
</dbReference>
<keyword evidence="3" id="KW-1185">Reference proteome</keyword>
<evidence type="ECO:0000313" key="3">
    <source>
        <dbReference type="Proteomes" id="UP000789901"/>
    </source>
</evidence>
<gene>
    <name evidence="2" type="ORF">GMARGA_LOCUS27558</name>
</gene>